<evidence type="ECO:0000256" key="1">
    <source>
        <dbReference type="ARBA" id="ARBA00004429"/>
    </source>
</evidence>
<evidence type="ECO:0000256" key="4">
    <source>
        <dbReference type="ARBA" id="ARBA00029447"/>
    </source>
</evidence>
<accession>A0A7Y0HDA6</accession>
<evidence type="ECO:0000313" key="12">
    <source>
        <dbReference type="Proteomes" id="UP000539372"/>
    </source>
</evidence>
<dbReference type="AlphaFoldDB" id="A0A7Y0HDA6"/>
<dbReference type="Pfam" id="PF00015">
    <property type="entry name" value="MCPsignal"/>
    <property type="match status" value="1"/>
</dbReference>
<proteinExistence type="inferred from homology"/>
<dbReference type="Pfam" id="PF00672">
    <property type="entry name" value="HAMP"/>
    <property type="match status" value="1"/>
</dbReference>
<reference evidence="11 12" key="1">
    <citation type="submission" date="2020-04" db="EMBL/GenBank/DDBJ databases">
        <title>Rhodospirillaceae bacterium KN72 isolated from deep sea.</title>
        <authorList>
            <person name="Zhang D.-C."/>
        </authorList>
    </citation>
    <scope>NUCLEOTIDE SEQUENCE [LARGE SCALE GENOMIC DNA]</scope>
    <source>
        <strain evidence="11 12">KN72</strain>
    </source>
</reference>
<dbReference type="PROSITE" id="PS50111">
    <property type="entry name" value="CHEMOTAXIS_TRANSDUC_2"/>
    <property type="match status" value="1"/>
</dbReference>
<keyword evidence="12" id="KW-1185">Reference proteome</keyword>
<sequence>MSLRLKALIAFGVLIAIAFVSATLGFIARNTQETARHHIEKDSVFSMTVLIEVTELIGELRYDVVQVQQWFTDLSATRGLNGLDDGALKAKEFADEFKANSDKLHALLKDLNEPEIDKILVALEGKFPAYFEAGTKLAEAYVSGGPEAGNKLMGNFDAEAERMSEALVQLYDVLEDLQNRTRVKIEGDLEELASTAQFSAWQGGIASLLAILGNIILAWFIMRRVIAPFVNMGTRIEGVAGGDLDSEVAGKDRPDEVGTVATALTSMIGSLRRGRELEAEQAEKEQQMAEARRQSLAEMADTVEREMSSIITRISAETGNLEKDAEALVSTSDQVVSQAEAVAAASEQSRANNASVSGAAQELSSSIREISEQISHATNVTKQASEKADQSRQTIDQMRESVTRVSDVLNLISEISAQTNLLALNATIEAARAGEAGKGFAVVANEVKALAAQTQKATDDIADHIGNMTDVTDQSVSSISDILDIIEQVNHATASVAAAIEEQSVATQEIARNVDEATQATSEVSERVTDVHREMKIVSEKALSLRQFTDTLNGAIAELQTSLVETVRTATPDVNRRVKQTPVSNDRRRRA</sequence>
<evidence type="ECO:0000256" key="5">
    <source>
        <dbReference type="PROSITE-ProRule" id="PRU00284"/>
    </source>
</evidence>
<dbReference type="Gene3D" id="1.10.287.950">
    <property type="entry name" value="Methyl-accepting chemotaxis protein"/>
    <property type="match status" value="1"/>
</dbReference>
<dbReference type="RefSeq" id="WP_169623736.1">
    <property type="nucleotide sequence ID" value="NZ_JABBNT010000001.1"/>
</dbReference>
<comment type="similarity">
    <text evidence="4">Belongs to the methyl-accepting chemotaxis (MCP) protein family.</text>
</comment>
<evidence type="ECO:0000259" key="8">
    <source>
        <dbReference type="PROSITE" id="PS50111"/>
    </source>
</evidence>
<feature type="domain" description="T-SNARE coiled-coil homology" evidence="9">
    <location>
        <begin position="469"/>
        <end position="531"/>
    </location>
</feature>
<dbReference type="EMBL" id="JABBNT010000001">
    <property type="protein sequence ID" value="NMM43460.1"/>
    <property type="molecule type" value="Genomic_DNA"/>
</dbReference>
<protein>
    <submittedName>
        <fullName evidence="11">HAMP domain-containing protein</fullName>
    </submittedName>
</protein>
<dbReference type="Gene3D" id="6.10.340.10">
    <property type="match status" value="1"/>
</dbReference>
<keyword evidence="2" id="KW-0997">Cell inner membrane</keyword>
<dbReference type="InterPro" id="IPR000727">
    <property type="entry name" value="T_SNARE_dom"/>
</dbReference>
<feature type="coiled-coil region" evidence="6">
    <location>
        <begin position="272"/>
        <end position="306"/>
    </location>
</feature>
<feature type="domain" description="Methyl-accepting transducer" evidence="8">
    <location>
        <begin position="303"/>
        <end position="539"/>
    </location>
</feature>
<feature type="transmembrane region" description="Helical" evidence="7">
    <location>
        <begin position="200"/>
        <end position="222"/>
    </location>
</feature>
<keyword evidence="3 5" id="KW-0807">Transducer</keyword>
<dbReference type="SUPFAM" id="SSF58104">
    <property type="entry name" value="Methyl-accepting chemotaxis protein (MCP) signaling domain"/>
    <property type="match status" value="1"/>
</dbReference>
<dbReference type="SMART" id="SM00283">
    <property type="entry name" value="MA"/>
    <property type="match status" value="1"/>
</dbReference>
<keyword evidence="6" id="KW-0175">Coiled coil</keyword>
<dbReference type="PROSITE" id="PS50885">
    <property type="entry name" value="HAMP"/>
    <property type="match status" value="1"/>
</dbReference>
<gene>
    <name evidence="11" type="ORF">HH303_03150</name>
</gene>
<name>A0A7Y0HDA6_9PROT</name>
<dbReference type="Proteomes" id="UP000539372">
    <property type="component" value="Unassembled WGS sequence"/>
</dbReference>
<keyword evidence="7" id="KW-1133">Transmembrane helix</keyword>
<dbReference type="PANTHER" id="PTHR32089">
    <property type="entry name" value="METHYL-ACCEPTING CHEMOTAXIS PROTEIN MCPB"/>
    <property type="match status" value="1"/>
</dbReference>
<dbReference type="PROSITE" id="PS50192">
    <property type="entry name" value="T_SNARE"/>
    <property type="match status" value="1"/>
</dbReference>
<organism evidence="11 12">
    <name type="scientific">Pacificispira spongiicola</name>
    <dbReference type="NCBI Taxonomy" id="2729598"/>
    <lineage>
        <taxon>Bacteria</taxon>
        <taxon>Pseudomonadati</taxon>
        <taxon>Pseudomonadota</taxon>
        <taxon>Alphaproteobacteria</taxon>
        <taxon>Rhodospirillales</taxon>
        <taxon>Rhodospirillaceae</taxon>
        <taxon>Pacificispira</taxon>
    </lineage>
</organism>
<evidence type="ECO:0000259" key="9">
    <source>
        <dbReference type="PROSITE" id="PS50192"/>
    </source>
</evidence>
<evidence type="ECO:0000256" key="7">
    <source>
        <dbReference type="SAM" id="Phobius"/>
    </source>
</evidence>
<keyword evidence="7" id="KW-0812">Transmembrane</keyword>
<dbReference type="InterPro" id="IPR004089">
    <property type="entry name" value="MCPsignal_dom"/>
</dbReference>
<keyword evidence="7" id="KW-0472">Membrane</keyword>
<dbReference type="SMART" id="SM00304">
    <property type="entry name" value="HAMP"/>
    <property type="match status" value="1"/>
</dbReference>
<comment type="caution">
    <text evidence="11">The sequence shown here is derived from an EMBL/GenBank/DDBJ whole genome shotgun (WGS) entry which is preliminary data.</text>
</comment>
<dbReference type="GO" id="GO:0007165">
    <property type="term" value="P:signal transduction"/>
    <property type="evidence" value="ECO:0007669"/>
    <property type="project" value="UniProtKB-KW"/>
</dbReference>
<evidence type="ECO:0000259" key="10">
    <source>
        <dbReference type="PROSITE" id="PS50885"/>
    </source>
</evidence>
<evidence type="ECO:0000256" key="3">
    <source>
        <dbReference type="ARBA" id="ARBA00023224"/>
    </source>
</evidence>
<dbReference type="PANTHER" id="PTHR32089:SF112">
    <property type="entry name" value="LYSOZYME-LIKE PROTEIN-RELATED"/>
    <property type="match status" value="1"/>
</dbReference>
<feature type="domain" description="HAMP" evidence="10">
    <location>
        <begin position="223"/>
        <end position="276"/>
    </location>
</feature>
<evidence type="ECO:0000256" key="6">
    <source>
        <dbReference type="SAM" id="Coils"/>
    </source>
</evidence>
<dbReference type="GO" id="GO:0005886">
    <property type="term" value="C:plasma membrane"/>
    <property type="evidence" value="ECO:0007669"/>
    <property type="project" value="UniProtKB-SubCell"/>
</dbReference>
<dbReference type="InterPro" id="IPR003660">
    <property type="entry name" value="HAMP_dom"/>
</dbReference>
<comment type="subcellular location">
    <subcellularLocation>
        <location evidence="1">Cell inner membrane</location>
        <topology evidence="1">Multi-pass membrane protein</topology>
    </subcellularLocation>
</comment>
<evidence type="ECO:0000256" key="2">
    <source>
        <dbReference type="ARBA" id="ARBA00022519"/>
    </source>
</evidence>
<evidence type="ECO:0000313" key="11">
    <source>
        <dbReference type="EMBL" id="NMM43460.1"/>
    </source>
</evidence>
<keyword evidence="2" id="KW-1003">Cell membrane</keyword>